<dbReference type="InterPro" id="IPR018094">
    <property type="entry name" value="Thymidylate_kinase"/>
</dbReference>
<comment type="catalytic activity">
    <reaction evidence="10 12">
        <text>dTMP + ATP = dTDP + ADP</text>
        <dbReference type="Rhea" id="RHEA:13517"/>
        <dbReference type="ChEBI" id="CHEBI:30616"/>
        <dbReference type="ChEBI" id="CHEBI:58369"/>
        <dbReference type="ChEBI" id="CHEBI:63528"/>
        <dbReference type="ChEBI" id="CHEBI:456216"/>
        <dbReference type="EC" id="2.7.4.9"/>
    </reaction>
</comment>
<evidence type="ECO:0000259" key="13">
    <source>
        <dbReference type="Pfam" id="PF02223"/>
    </source>
</evidence>
<dbReference type="GO" id="GO:0006233">
    <property type="term" value="P:dTDP biosynthetic process"/>
    <property type="evidence" value="ECO:0007669"/>
    <property type="project" value="InterPro"/>
</dbReference>
<reference evidence="14 15" key="1">
    <citation type="journal article" date="2011" name="Stand. Genomic Sci.">
        <title>Complete genome sequence of Isosphaera pallida type strain (IS1B).</title>
        <authorList>
            <consortium name="US DOE Joint Genome Institute (JGI-PGF)"/>
            <person name="Goker M."/>
            <person name="Cleland D."/>
            <person name="Saunders E."/>
            <person name="Lapidus A."/>
            <person name="Nolan M."/>
            <person name="Lucas S."/>
            <person name="Hammon N."/>
            <person name="Deshpande S."/>
            <person name="Cheng J.F."/>
            <person name="Tapia R."/>
            <person name="Han C."/>
            <person name="Goodwin L."/>
            <person name="Pitluck S."/>
            <person name="Liolios K."/>
            <person name="Pagani I."/>
            <person name="Ivanova N."/>
            <person name="Mavromatis K."/>
            <person name="Pati A."/>
            <person name="Chen A."/>
            <person name="Palaniappan K."/>
            <person name="Land M."/>
            <person name="Hauser L."/>
            <person name="Chang Y.J."/>
            <person name="Jeffries C.D."/>
            <person name="Detter J.C."/>
            <person name="Beck B."/>
            <person name="Woyke T."/>
            <person name="Bristow J."/>
            <person name="Eisen J.A."/>
            <person name="Markowitz V."/>
            <person name="Hugenholtz P."/>
            <person name="Kyrpides N.C."/>
            <person name="Klenk H.P."/>
        </authorList>
    </citation>
    <scope>NUCLEOTIDE SEQUENCE [LARGE SCALE GENOMIC DNA]</scope>
    <source>
        <strain evidence="15">ATCC 43644 / DSM 9630 / IS1B</strain>
    </source>
</reference>
<dbReference type="GO" id="GO:0006227">
    <property type="term" value="P:dUDP biosynthetic process"/>
    <property type="evidence" value="ECO:0007669"/>
    <property type="project" value="TreeGrafter"/>
</dbReference>
<keyword evidence="8 12" id="KW-0067">ATP-binding</keyword>
<dbReference type="GO" id="GO:0006235">
    <property type="term" value="P:dTTP biosynthetic process"/>
    <property type="evidence" value="ECO:0007669"/>
    <property type="project" value="UniProtKB-UniRule"/>
</dbReference>
<proteinExistence type="inferred from homology"/>
<gene>
    <name evidence="12" type="primary">tmk</name>
    <name evidence="14" type="ordered locus">Isop_0906</name>
</gene>
<dbReference type="InParanoid" id="E8R2Z1"/>
<evidence type="ECO:0000313" key="15">
    <source>
        <dbReference type="Proteomes" id="UP000008631"/>
    </source>
</evidence>
<comment type="similarity">
    <text evidence="1 12">Belongs to the thymidylate kinase family.</text>
</comment>
<dbReference type="InterPro" id="IPR018095">
    <property type="entry name" value="Thymidylate_kin_CS"/>
</dbReference>
<evidence type="ECO:0000256" key="8">
    <source>
        <dbReference type="ARBA" id="ARBA00022840"/>
    </source>
</evidence>
<keyword evidence="4 12" id="KW-0808">Transferase</keyword>
<feature type="domain" description="Thymidylate kinase-like" evidence="13">
    <location>
        <begin position="18"/>
        <end position="184"/>
    </location>
</feature>
<dbReference type="PANTHER" id="PTHR10344:SF4">
    <property type="entry name" value="UMP-CMP KINASE 2, MITOCHONDRIAL"/>
    <property type="match status" value="1"/>
</dbReference>
<dbReference type="GO" id="GO:0004798">
    <property type="term" value="F:dTMP kinase activity"/>
    <property type="evidence" value="ECO:0007669"/>
    <property type="project" value="UniProtKB-UniRule"/>
</dbReference>
<evidence type="ECO:0000256" key="11">
    <source>
        <dbReference type="ARBA" id="ARBA00057735"/>
    </source>
</evidence>
<keyword evidence="7 12" id="KW-0418">Kinase</keyword>
<dbReference type="GO" id="GO:0005829">
    <property type="term" value="C:cytosol"/>
    <property type="evidence" value="ECO:0007669"/>
    <property type="project" value="TreeGrafter"/>
</dbReference>
<evidence type="ECO:0000256" key="5">
    <source>
        <dbReference type="ARBA" id="ARBA00022727"/>
    </source>
</evidence>
<dbReference type="KEGG" id="ipa:Isop_0906"/>
<dbReference type="InterPro" id="IPR039430">
    <property type="entry name" value="Thymidylate_kin-like_dom"/>
</dbReference>
<evidence type="ECO:0000256" key="2">
    <source>
        <dbReference type="ARBA" id="ARBA00012980"/>
    </source>
</evidence>
<dbReference type="HAMAP" id="MF_00165">
    <property type="entry name" value="Thymidylate_kinase"/>
    <property type="match status" value="1"/>
</dbReference>
<dbReference type="GO" id="GO:0005524">
    <property type="term" value="F:ATP binding"/>
    <property type="evidence" value="ECO:0007669"/>
    <property type="project" value="UniProtKB-UniRule"/>
</dbReference>
<dbReference type="EC" id="2.7.4.9" evidence="2 12"/>
<dbReference type="RefSeq" id="WP_013563784.1">
    <property type="nucleotide sequence ID" value="NC_014962.1"/>
</dbReference>
<evidence type="ECO:0000256" key="10">
    <source>
        <dbReference type="ARBA" id="ARBA00048743"/>
    </source>
</evidence>
<dbReference type="AlphaFoldDB" id="E8R2Z1"/>
<dbReference type="FunCoup" id="E8R2Z1">
    <property type="interactions" value="463"/>
</dbReference>
<accession>E8R2Z1</accession>
<evidence type="ECO:0000256" key="12">
    <source>
        <dbReference type="HAMAP-Rule" id="MF_00165"/>
    </source>
</evidence>
<sequence length="224" mass="24828">MNGALGGSVGCAGRFIVLEGPDGSGKSTQASLLAQWLRDAGVPLTTCRDPGGTRLGDRLRSILLDRHDCAIDMTTELLLYMAGRAQLVRERIRPALDQGHWVLSDRFLMSNWVYQCFAGGVDDRVFHQVAEVAVGSTLPDLTLVLDLELETALARTGGARDRIEDRSWEYRQRVRQGFLEASKRRIAVKPEGEVRVLDASPCPDILLTRLQHEVRHALGFDPRP</sequence>
<organism evidence="14 15">
    <name type="scientific">Isosphaera pallida (strain ATCC 43644 / DSM 9630 / IS1B)</name>
    <dbReference type="NCBI Taxonomy" id="575540"/>
    <lineage>
        <taxon>Bacteria</taxon>
        <taxon>Pseudomonadati</taxon>
        <taxon>Planctomycetota</taxon>
        <taxon>Planctomycetia</taxon>
        <taxon>Isosphaerales</taxon>
        <taxon>Isosphaeraceae</taxon>
        <taxon>Isosphaera</taxon>
    </lineage>
</organism>
<evidence type="ECO:0000256" key="1">
    <source>
        <dbReference type="ARBA" id="ARBA00009776"/>
    </source>
</evidence>
<dbReference type="EMBL" id="CP002353">
    <property type="protein sequence ID" value="ADV61495.1"/>
    <property type="molecule type" value="Genomic_DNA"/>
</dbReference>
<dbReference type="NCBIfam" id="TIGR00041">
    <property type="entry name" value="DTMP_kinase"/>
    <property type="match status" value="1"/>
</dbReference>
<evidence type="ECO:0000256" key="9">
    <source>
        <dbReference type="ARBA" id="ARBA00029962"/>
    </source>
</evidence>
<dbReference type="PANTHER" id="PTHR10344">
    <property type="entry name" value="THYMIDYLATE KINASE"/>
    <property type="match status" value="1"/>
</dbReference>
<dbReference type="Proteomes" id="UP000008631">
    <property type="component" value="Chromosome"/>
</dbReference>
<evidence type="ECO:0000256" key="3">
    <source>
        <dbReference type="ARBA" id="ARBA00017144"/>
    </source>
</evidence>
<evidence type="ECO:0000256" key="6">
    <source>
        <dbReference type="ARBA" id="ARBA00022741"/>
    </source>
</evidence>
<comment type="function">
    <text evidence="11 12">Phosphorylation of dTMP to form dTDP in both de novo and salvage pathways of dTTP synthesis.</text>
</comment>
<dbReference type="eggNOG" id="COG0125">
    <property type="taxonomic scope" value="Bacteria"/>
</dbReference>
<dbReference type="Pfam" id="PF02223">
    <property type="entry name" value="Thymidylate_kin"/>
    <property type="match status" value="1"/>
</dbReference>
<evidence type="ECO:0000313" key="14">
    <source>
        <dbReference type="EMBL" id="ADV61495.1"/>
    </source>
</evidence>
<keyword evidence="5 12" id="KW-0545">Nucleotide biosynthesis</keyword>
<feature type="binding site" evidence="12">
    <location>
        <begin position="20"/>
        <end position="27"/>
    </location>
    <ligand>
        <name>ATP</name>
        <dbReference type="ChEBI" id="CHEBI:30616"/>
    </ligand>
</feature>
<dbReference type="HOGENOM" id="CLU_049131_0_2_0"/>
<keyword evidence="6 12" id="KW-0547">Nucleotide-binding</keyword>
<dbReference type="SUPFAM" id="SSF52540">
    <property type="entry name" value="P-loop containing nucleoside triphosphate hydrolases"/>
    <property type="match status" value="1"/>
</dbReference>
<dbReference type="InterPro" id="IPR027417">
    <property type="entry name" value="P-loop_NTPase"/>
</dbReference>
<protein>
    <recommendedName>
        <fullName evidence="3 12">Thymidylate kinase</fullName>
        <ecNumber evidence="2 12">2.7.4.9</ecNumber>
    </recommendedName>
    <alternativeName>
        <fullName evidence="9 12">dTMP kinase</fullName>
    </alternativeName>
</protein>
<keyword evidence="15" id="KW-1185">Reference proteome</keyword>
<dbReference type="Gene3D" id="3.40.50.300">
    <property type="entry name" value="P-loop containing nucleotide triphosphate hydrolases"/>
    <property type="match status" value="1"/>
</dbReference>
<dbReference type="CDD" id="cd01672">
    <property type="entry name" value="TMPK"/>
    <property type="match status" value="1"/>
</dbReference>
<dbReference type="STRING" id="575540.Isop_0906"/>
<dbReference type="PROSITE" id="PS01331">
    <property type="entry name" value="THYMIDYLATE_KINASE"/>
    <property type="match status" value="1"/>
</dbReference>
<dbReference type="FunFam" id="3.40.50.300:FF:000225">
    <property type="entry name" value="Thymidylate kinase"/>
    <property type="match status" value="1"/>
</dbReference>
<name>E8R2Z1_ISOPI</name>
<evidence type="ECO:0000256" key="7">
    <source>
        <dbReference type="ARBA" id="ARBA00022777"/>
    </source>
</evidence>
<evidence type="ECO:0000256" key="4">
    <source>
        <dbReference type="ARBA" id="ARBA00022679"/>
    </source>
</evidence>